<dbReference type="EMBL" id="JANSHE010000066">
    <property type="protein sequence ID" value="KAJ3017756.1"/>
    <property type="molecule type" value="Genomic_DNA"/>
</dbReference>
<evidence type="ECO:0000313" key="1">
    <source>
        <dbReference type="EMBL" id="KAJ3017756.1"/>
    </source>
</evidence>
<evidence type="ECO:0000313" key="2">
    <source>
        <dbReference type="Proteomes" id="UP001144978"/>
    </source>
</evidence>
<protein>
    <submittedName>
        <fullName evidence="1">Uncharacterized protein</fullName>
    </submittedName>
</protein>
<name>A0ACC1QBQ2_9APHY</name>
<sequence>MAANLNAACNQSVDPPNAAPLPAAQPALTGCPGHPCIEIDWQFLEFALDHALNAGAHAWADAWNAHQLNITGEQVASPHKLFMFGMHRHGPRGIERVLDAAAADDLGDGDPANYGINWDAIDNTTLMVHHLTHNLSTTLQGSDSPFGPASGPEHLTEVICNPSGSPLTSAHLTRLDSQLAYHCDPATSDMQECKLVWIAGFAVL</sequence>
<reference evidence="1" key="1">
    <citation type="submission" date="2022-08" db="EMBL/GenBank/DDBJ databases">
        <title>Genome Sequence of Pycnoporus sanguineus.</title>
        <authorList>
            <person name="Buettner E."/>
        </authorList>
    </citation>
    <scope>NUCLEOTIDE SEQUENCE</scope>
    <source>
        <strain evidence="1">CG-C14</strain>
    </source>
</reference>
<gene>
    <name evidence="1" type="ORF">NUW54_g513</name>
</gene>
<accession>A0ACC1QBQ2</accession>
<keyword evidence="2" id="KW-1185">Reference proteome</keyword>
<proteinExistence type="predicted"/>
<organism evidence="1 2">
    <name type="scientific">Trametes sanguinea</name>
    <dbReference type="NCBI Taxonomy" id="158606"/>
    <lineage>
        <taxon>Eukaryota</taxon>
        <taxon>Fungi</taxon>
        <taxon>Dikarya</taxon>
        <taxon>Basidiomycota</taxon>
        <taxon>Agaricomycotina</taxon>
        <taxon>Agaricomycetes</taxon>
        <taxon>Polyporales</taxon>
        <taxon>Polyporaceae</taxon>
        <taxon>Trametes</taxon>
    </lineage>
</organism>
<comment type="caution">
    <text evidence="1">The sequence shown here is derived from an EMBL/GenBank/DDBJ whole genome shotgun (WGS) entry which is preliminary data.</text>
</comment>
<dbReference type="Proteomes" id="UP001144978">
    <property type="component" value="Unassembled WGS sequence"/>
</dbReference>